<protein>
    <submittedName>
        <fullName evidence="3">Uncharacterized protein</fullName>
    </submittedName>
</protein>
<sequence>MLAFNKIFNQLGRTIAIAFLAGLIFLTSLPACAQAAGFYSGDFGTKEYNTTAQATGGDDYIESGKRAAEVIPKDLGTGIRQKNPVEMLKRFGSELTNDPAKRSFGAQDYERSEIEQELARNKAQRGDYDQNIEKVKRETSL</sequence>
<name>A0ABT3B0N0_9CYAN</name>
<keyword evidence="4" id="KW-1185">Reference proteome</keyword>
<feature type="compositionally biased region" description="Basic and acidic residues" evidence="1">
    <location>
        <begin position="108"/>
        <end position="141"/>
    </location>
</feature>
<evidence type="ECO:0000256" key="2">
    <source>
        <dbReference type="SAM" id="SignalP"/>
    </source>
</evidence>
<reference evidence="3 4" key="1">
    <citation type="submission" date="2022-10" db="EMBL/GenBank/DDBJ databases">
        <title>Identification of biosynthetic pathway for the production of the potent trypsin inhibitor radiosumin.</title>
        <authorList>
            <person name="Fewer D.P."/>
            <person name="Delbaje E."/>
            <person name="Ouyang X."/>
            <person name="Agostino P.D."/>
            <person name="Wahlsten M."/>
            <person name="Jokela J."/>
            <person name="Permi P."/>
            <person name="Haapaniemi E."/>
            <person name="Koistinen H."/>
        </authorList>
    </citation>
    <scope>NUCLEOTIDE SEQUENCE [LARGE SCALE GENOMIC DNA]</scope>
    <source>
        <strain evidence="3 4">NIES-515</strain>
    </source>
</reference>
<organism evidence="3 4">
    <name type="scientific">Plectonema radiosum NIES-515</name>
    <dbReference type="NCBI Taxonomy" id="2986073"/>
    <lineage>
        <taxon>Bacteria</taxon>
        <taxon>Bacillati</taxon>
        <taxon>Cyanobacteriota</taxon>
        <taxon>Cyanophyceae</taxon>
        <taxon>Oscillatoriophycideae</taxon>
        <taxon>Oscillatoriales</taxon>
        <taxon>Microcoleaceae</taxon>
        <taxon>Plectonema</taxon>
    </lineage>
</organism>
<evidence type="ECO:0000256" key="1">
    <source>
        <dbReference type="SAM" id="MobiDB-lite"/>
    </source>
</evidence>
<dbReference type="EMBL" id="JAOWRF010000231">
    <property type="protein sequence ID" value="MCV3214937.1"/>
    <property type="molecule type" value="Genomic_DNA"/>
</dbReference>
<feature type="chain" id="PRO_5046979625" evidence="2">
    <location>
        <begin position="34"/>
        <end position="141"/>
    </location>
</feature>
<proteinExistence type="predicted"/>
<feature type="region of interest" description="Disordered" evidence="1">
    <location>
        <begin position="96"/>
        <end position="141"/>
    </location>
</feature>
<dbReference type="RefSeq" id="WP_263746517.1">
    <property type="nucleotide sequence ID" value="NZ_JAOWRF010000231.1"/>
</dbReference>
<dbReference type="Proteomes" id="UP001526143">
    <property type="component" value="Unassembled WGS sequence"/>
</dbReference>
<keyword evidence="2" id="KW-0732">Signal</keyword>
<feature type="signal peptide" evidence="2">
    <location>
        <begin position="1"/>
        <end position="33"/>
    </location>
</feature>
<evidence type="ECO:0000313" key="4">
    <source>
        <dbReference type="Proteomes" id="UP001526143"/>
    </source>
</evidence>
<gene>
    <name evidence="3" type="ORF">OGM63_15685</name>
</gene>
<accession>A0ABT3B0N0</accession>
<evidence type="ECO:0000313" key="3">
    <source>
        <dbReference type="EMBL" id="MCV3214937.1"/>
    </source>
</evidence>
<comment type="caution">
    <text evidence="3">The sequence shown here is derived from an EMBL/GenBank/DDBJ whole genome shotgun (WGS) entry which is preliminary data.</text>
</comment>